<name>A0ABD0TXH4_DENTH</name>
<organism evidence="1 2">
    <name type="scientific">Dendrobium thyrsiflorum</name>
    <name type="common">Pinecone-like raceme dendrobium</name>
    <name type="synonym">Orchid</name>
    <dbReference type="NCBI Taxonomy" id="117978"/>
    <lineage>
        <taxon>Eukaryota</taxon>
        <taxon>Viridiplantae</taxon>
        <taxon>Streptophyta</taxon>
        <taxon>Embryophyta</taxon>
        <taxon>Tracheophyta</taxon>
        <taxon>Spermatophyta</taxon>
        <taxon>Magnoliopsida</taxon>
        <taxon>Liliopsida</taxon>
        <taxon>Asparagales</taxon>
        <taxon>Orchidaceae</taxon>
        <taxon>Epidendroideae</taxon>
        <taxon>Malaxideae</taxon>
        <taxon>Dendrobiinae</taxon>
        <taxon>Dendrobium</taxon>
    </lineage>
</organism>
<evidence type="ECO:0000313" key="1">
    <source>
        <dbReference type="EMBL" id="KAL0904363.1"/>
    </source>
</evidence>
<proteinExistence type="predicted"/>
<comment type="caution">
    <text evidence="1">The sequence shown here is derived from an EMBL/GenBank/DDBJ whole genome shotgun (WGS) entry which is preliminary data.</text>
</comment>
<keyword evidence="2" id="KW-1185">Reference proteome</keyword>
<reference evidence="1 2" key="1">
    <citation type="journal article" date="2024" name="Plant Biotechnol. J.">
        <title>Dendrobium thyrsiflorum genome and its molecular insights into genes involved in important horticultural traits.</title>
        <authorList>
            <person name="Chen B."/>
            <person name="Wang J.Y."/>
            <person name="Zheng P.J."/>
            <person name="Li K.L."/>
            <person name="Liang Y.M."/>
            <person name="Chen X.F."/>
            <person name="Zhang C."/>
            <person name="Zhao X."/>
            <person name="He X."/>
            <person name="Zhang G.Q."/>
            <person name="Liu Z.J."/>
            <person name="Xu Q."/>
        </authorList>
    </citation>
    <scope>NUCLEOTIDE SEQUENCE [LARGE SCALE GENOMIC DNA]</scope>
    <source>
        <strain evidence="1">GZMU011</strain>
    </source>
</reference>
<dbReference type="Proteomes" id="UP001552299">
    <property type="component" value="Unassembled WGS sequence"/>
</dbReference>
<evidence type="ECO:0000313" key="2">
    <source>
        <dbReference type="Proteomes" id="UP001552299"/>
    </source>
</evidence>
<dbReference type="EMBL" id="JANQDX010000019">
    <property type="protein sequence ID" value="KAL0904363.1"/>
    <property type="molecule type" value="Genomic_DNA"/>
</dbReference>
<sequence length="195" mass="22605">MGSDCIARGKELVSGESVPFDLQEFVLERDTLCIRQSLEIFVCELKSECIMQMQVGYPEPNIPCVDALENLLMSEGVLRFTMPQLKSLMLQDNAHQPFVLIFLRILQLTWGLLMHISAPIQQTELPKTIYNHFAWRKPSYTPLDKILKQEVLDEDQICLSLNVDKVQENISKLKCAIVRKLLRKQIFYTWLYGEL</sequence>
<dbReference type="AlphaFoldDB" id="A0ABD0TXH4"/>
<protein>
    <submittedName>
        <fullName evidence="1">Uncharacterized protein</fullName>
    </submittedName>
</protein>
<gene>
    <name evidence="1" type="ORF">M5K25_026458</name>
</gene>
<accession>A0ABD0TXH4</accession>